<dbReference type="GO" id="GO:0001080">
    <property type="term" value="P:nitrogen catabolite activation of transcription from RNA polymerase II promoter"/>
    <property type="evidence" value="ECO:0007669"/>
    <property type="project" value="TreeGrafter"/>
</dbReference>
<evidence type="ECO:0000256" key="3">
    <source>
        <dbReference type="SAM" id="MobiDB-lite"/>
    </source>
</evidence>
<dbReference type="InterPro" id="IPR007219">
    <property type="entry name" value="XnlR_reg_dom"/>
</dbReference>
<dbReference type="SMART" id="SM00906">
    <property type="entry name" value="Fungal_trans"/>
    <property type="match status" value="1"/>
</dbReference>
<dbReference type="Pfam" id="PF00172">
    <property type="entry name" value="Zn_clus"/>
    <property type="match status" value="1"/>
</dbReference>
<keyword evidence="2" id="KW-0539">Nucleus</keyword>
<comment type="caution">
    <text evidence="5">The sequence shown here is derived from an EMBL/GenBank/DDBJ whole genome shotgun (WGS) entry which is preliminary data.</text>
</comment>
<keyword evidence="6" id="KW-1185">Reference proteome</keyword>
<dbReference type="Proteomes" id="UP001303889">
    <property type="component" value="Unassembled WGS sequence"/>
</dbReference>
<dbReference type="CDD" id="cd12148">
    <property type="entry name" value="fungal_TF_MHR"/>
    <property type="match status" value="1"/>
</dbReference>
<sequence length="693" mass="77268">MGYESDTTTASTSGAPSFAAAHHGFPKARPQRPCDNCRKRKSRCEMSENDTQCVLCQFHSKPCTFLSDPPKKKRRVSEGLIEPTRIPPSTSRAIQEPPPTDPAVEVRRRDQPAIKDYADLRGPSLLKKTLGLQNHRHSSLVGPTSVYEPRLLGLPAFQPGKDIAVGPRALRKVSATETFVLEPDTGTRNHDQEMDDLDTIEAVVAPHGPRLIALYFRIVHPTFPILHKRVFLEKYERTYREFSPPLLAAVYILTLNWWSYSAELSLLPKPDECRLEEIAFKTMGDIVHRPKLSTIQAGLLLLQRPDTHSWALISQLVGVGQDLGLHLDCTPWRIPQWEKGLRKRLAWALYMQDKWGSLVHGRPSHITAADWGVRAVDAADFPESAADEDDEEGSTEVDKGRVLFCEMIALARILADVLRDFYSVAAEAEARANAPAGVAWVLRRAKPLQLRLKSWFAELPECLRLQDVGVRKLSSTGYLHLAYYAAEITLHRRIVATLGRADTDNPELARVCRLAARERLVNALDFVNTLRPEHLQSFWYSASTYNFALIGTFISLLWVTSARPEDATFYKQKLEEYRWSLRLASKGSEVLERAIALLSASTGVLVKAVPVTAGSGLLPSAGPSNGFEEIQDDEDLYGMGEDATIMSPGFNESGDEGAVVIQPLDQEHLLPWLGDAFHAIGNGQQPYLGYDKL</sequence>
<evidence type="ECO:0000256" key="2">
    <source>
        <dbReference type="ARBA" id="ARBA00023242"/>
    </source>
</evidence>
<dbReference type="PROSITE" id="PS50048">
    <property type="entry name" value="ZN2_CY6_FUNGAL_2"/>
    <property type="match status" value="1"/>
</dbReference>
<gene>
    <name evidence="5" type="ORF">C8A05DRAFT_17811</name>
</gene>
<organism evidence="5 6">
    <name type="scientific">Staphylotrichum tortipilum</name>
    <dbReference type="NCBI Taxonomy" id="2831512"/>
    <lineage>
        <taxon>Eukaryota</taxon>
        <taxon>Fungi</taxon>
        <taxon>Dikarya</taxon>
        <taxon>Ascomycota</taxon>
        <taxon>Pezizomycotina</taxon>
        <taxon>Sordariomycetes</taxon>
        <taxon>Sordariomycetidae</taxon>
        <taxon>Sordariales</taxon>
        <taxon>Chaetomiaceae</taxon>
        <taxon>Staphylotrichum</taxon>
    </lineage>
</organism>
<feature type="region of interest" description="Disordered" evidence="3">
    <location>
        <begin position="83"/>
        <end position="106"/>
    </location>
</feature>
<proteinExistence type="predicted"/>
<dbReference type="AlphaFoldDB" id="A0AAN6RQL2"/>
<protein>
    <submittedName>
        <fullName evidence="5">Fungal-specific transcription factor domain-containing protein</fullName>
    </submittedName>
</protein>
<dbReference type="Gene3D" id="4.10.240.10">
    <property type="entry name" value="Zn(2)-C6 fungal-type DNA-binding domain"/>
    <property type="match status" value="1"/>
</dbReference>
<feature type="compositionally biased region" description="Polar residues" evidence="3">
    <location>
        <begin position="1"/>
        <end position="15"/>
    </location>
</feature>
<dbReference type="InterPro" id="IPR050797">
    <property type="entry name" value="Carb_Metab_Trans_Reg"/>
</dbReference>
<evidence type="ECO:0000256" key="1">
    <source>
        <dbReference type="ARBA" id="ARBA00022723"/>
    </source>
</evidence>
<dbReference type="InterPro" id="IPR036864">
    <property type="entry name" value="Zn2-C6_fun-type_DNA-bd_sf"/>
</dbReference>
<evidence type="ECO:0000259" key="4">
    <source>
        <dbReference type="PROSITE" id="PS50048"/>
    </source>
</evidence>
<dbReference type="CDD" id="cd00067">
    <property type="entry name" value="GAL4"/>
    <property type="match status" value="1"/>
</dbReference>
<dbReference type="EMBL" id="MU855737">
    <property type="protein sequence ID" value="KAK3899807.1"/>
    <property type="molecule type" value="Genomic_DNA"/>
</dbReference>
<reference evidence="5" key="2">
    <citation type="submission" date="2023-05" db="EMBL/GenBank/DDBJ databases">
        <authorList>
            <consortium name="Lawrence Berkeley National Laboratory"/>
            <person name="Steindorff A."/>
            <person name="Hensen N."/>
            <person name="Bonometti L."/>
            <person name="Westerberg I."/>
            <person name="Brannstrom I.O."/>
            <person name="Guillou S."/>
            <person name="Cros-Aarteil S."/>
            <person name="Calhoun S."/>
            <person name="Haridas S."/>
            <person name="Kuo A."/>
            <person name="Mondo S."/>
            <person name="Pangilinan J."/>
            <person name="Riley R."/>
            <person name="Labutti K."/>
            <person name="Andreopoulos B."/>
            <person name="Lipzen A."/>
            <person name="Chen C."/>
            <person name="Yanf M."/>
            <person name="Daum C."/>
            <person name="Ng V."/>
            <person name="Clum A."/>
            <person name="Ohm R."/>
            <person name="Martin F."/>
            <person name="Silar P."/>
            <person name="Natvig D."/>
            <person name="Lalanne C."/>
            <person name="Gautier V."/>
            <person name="Ament-Velasquez S.L."/>
            <person name="Kruys A."/>
            <person name="Hutchinson M.I."/>
            <person name="Powell A.J."/>
            <person name="Barry K."/>
            <person name="Miller A.N."/>
            <person name="Grigoriev I.V."/>
            <person name="Debuchy R."/>
            <person name="Gladieux P."/>
            <person name="Thoren M.H."/>
            <person name="Johannesson H."/>
        </authorList>
    </citation>
    <scope>NUCLEOTIDE SEQUENCE</scope>
    <source>
        <strain evidence="5">CBS 103.79</strain>
    </source>
</reference>
<dbReference type="GO" id="GO:0008270">
    <property type="term" value="F:zinc ion binding"/>
    <property type="evidence" value="ECO:0007669"/>
    <property type="project" value="InterPro"/>
</dbReference>
<dbReference type="PANTHER" id="PTHR31668:SF4">
    <property type="entry name" value="TRANSCRIPTIONAL ACTIVATOR PROTEIN DAL81"/>
    <property type="match status" value="1"/>
</dbReference>
<feature type="domain" description="Zn(2)-C6 fungal-type" evidence="4">
    <location>
        <begin position="33"/>
        <end position="65"/>
    </location>
</feature>
<dbReference type="GO" id="GO:0003677">
    <property type="term" value="F:DNA binding"/>
    <property type="evidence" value="ECO:0007669"/>
    <property type="project" value="InterPro"/>
</dbReference>
<dbReference type="SMART" id="SM00066">
    <property type="entry name" value="GAL4"/>
    <property type="match status" value="1"/>
</dbReference>
<keyword evidence="1" id="KW-0479">Metal-binding</keyword>
<dbReference type="GO" id="GO:0006351">
    <property type="term" value="P:DNA-templated transcription"/>
    <property type="evidence" value="ECO:0007669"/>
    <property type="project" value="InterPro"/>
</dbReference>
<evidence type="ECO:0000313" key="5">
    <source>
        <dbReference type="EMBL" id="KAK3899807.1"/>
    </source>
</evidence>
<dbReference type="PANTHER" id="PTHR31668">
    <property type="entry name" value="GLUCOSE TRANSPORT TRANSCRIPTION REGULATOR RGT1-RELATED-RELATED"/>
    <property type="match status" value="1"/>
</dbReference>
<feature type="region of interest" description="Disordered" evidence="3">
    <location>
        <begin position="1"/>
        <end position="37"/>
    </location>
</feature>
<dbReference type="SUPFAM" id="SSF57701">
    <property type="entry name" value="Zn2/Cys6 DNA-binding domain"/>
    <property type="match status" value="1"/>
</dbReference>
<reference evidence="5" key="1">
    <citation type="journal article" date="2023" name="Mol. Phylogenet. Evol.">
        <title>Genome-scale phylogeny and comparative genomics of the fungal order Sordariales.</title>
        <authorList>
            <person name="Hensen N."/>
            <person name="Bonometti L."/>
            <person name="Westerberg I."/>
            <person name="Brannstrom I.O."/>
            <person name="Guillou S."/>
            <person name="Cros-Aarteil S."/>
            <person name="Calhoun S."/>
            <person name="Haridas S."/>
            <person name="Kuo A."/>
            <person name="Mondo S."/>
            <person name="Pangilinan J."/>
            <person name="Riley R."/>
            <person name="LaButti K."/>
            <person name="Andreopoulos B."/>
            <person name="Lipzen A."/>
            <person name="Chen C."/>
            <person name="Yan M."/>
            <person name="Daum C."/>
            <person name="Ng V."/>
            <person name="Clum A."/>
            <person name="Steindorff A."/>
            <person name="Ohm R.A."/>
            <person name="Martin F."/>
            <person name="Silar P."/>
            <person name="Natvig D.O."/>
            <person name="Lalanne C."/>
            <person name="Gautier V."/>
            <person name="Ament-Velasquez S.L."/>
            <person name="Kruys A."/>
            <person name="Hutchinson M.I."/>
            <person name="Powell A.J."/>
            <person name="Barry K."/>
            <person name="Miller A.N."/>
            <person name="Grigoriev I.V."/>
            <person name="Debuchy R."/>
            <person name="Gladieux P."/>
            <person name="Hiltunen Thoren M."/>
            <person name="Johannesson H."/>
        </authorList>
    </citation>
    <scope>NUCLEOTIDE SEQUENCE</scope>
    <source>
        <strain evidence="5">CBS 103.79</strain>
    </source>
</reference>
<accession>A0AAN6RQL2</accession>
<dbReference type="GO" id="GO:0000981">
    <property type="term" value="F:DNA-binding transcription factor activity, RNA polymerase II-specific"/>
    <property type="evidence" value="ECO:0007669"/>
    <property type="project" value="InterPro"/>
</dbReference>
<name>A0AAN6RQL2_9PEZI</name>
<dbReference type="GO" id="GO:0005634">
    <property type="term" value="C:nucleus"/>
    <property type="evidence" value="ECO:0007669"/>
    <property type="project" value="TreeGrafter"/>
</dbReference>
<dbReference type="Pfam" id="PF04082">
    <property type="entry name" value="Fungal_trans"/>
    <property type="match status" value="1"/>
</dbReference>
<dbReference type="PROSITE" id="PS00463">
    <property type="entry name" value="ZN2_CY6_FUNGAL_1"/>
    <property type="match status" value="1"/>
</dbReference>
<dbReference type="InterPro" id="IPR001138">
    <property type="entry name" value="Zn2Cys6_DnaBD"/>
</dbReference>
<evidence type="ECO:0000313" key="6">
    <source>
        <dbReference type="Proteomes" id="UP001303889"/>
    </source>
</evidence>